<feature type="region of interest" description="Disordered" evidence="1">
    <location>
        <begin position="1"/>
        <end position="44"/>
    </location>
</feature>
<protein>
    <submittedName>
        <fullName evidence="2">Uncharacterized protein</fullName>
    </submittedName>
</protein>
<feature type="compositionally biased region" description="Polar residues" evidence="1">
    <location>
        <begin position="18"/>
        <end position="32"/>
    </location>
</feature>
<dbReference type="EMBL" id="KZ669297">
    <property type="protein sequence ID" value="PPR85684.1"/>
    <property type="molecule type" value="Genomic_DNA"/>
</dbReference>
<dbReference type="AlphaFoldDB" id="A0A2P5W3L5"/>
<evidence type="ECO:0000313" key="2">
    <source>
        <dbReference type="EMBL" id="PPR85684.1"/>
    </source>
</evidence>
<name>A0A2P5W3L5_GOSBA</name>
<dbReference type="Proteomes" id="UP000239757">
    <property type="component" value="Unassembled WGS sequence"/>
</dbReference>
<evidence type="ECO:0000256" key="1">
    <source>
        <dbReference type="SAM" id="MobiDB-lite"/>
    </source>
</evidence>
<reference evidence="2 3" key="1">
    <citation type="submission" date="2015-01" db="EMBL/GenBank/DDBJ databases">
        <title>Genome of allotetraploid Gossypium barbadense reveals genomic plasticity and fiber elongation in cotton evolution.</title>
        <authorList>
            <person name="Chen X."/>
            <person name="Liu X."/>
            <person name="Zhao B."/>
            <person name="Zheng H."/>
            <person name="Hu Y."/>
            <person name="Lu G."/>
            <person name="Yang C."/>
            <person name="Chen J."/>
            <person name="Shan C."/>
            <person name="Zhang L."/>
            <person name="Zhou Y."/>
            <person name="Wang L."/>
            <person name="Guo W."/>
            <person name="Bai Y."/>
            <person name="Ruan J."/>
            <person name="Shangguan X."/>
            <person name="Mao Y."/>
            <person name="Jiang J."/>
            <person name="Zhu Y."/>
            <person name="Lei J."/>
            <person name="Kang H."/>
            <person name="Chen S."/>
            <person name="He X."/>
            <person name="Wang R."/>
            <person name="Wang Y."/>
            <person name="Chen J."/>
            <person name="Wang L."/>
            <person name="Yu S."/>
            <person name="Wang B."/>
            <person name="Wei J."/>
            <person name="Song S."/>
            <person name="Lu X."/>
            <person name="Gao Z."/>
            <person name="Gu W."/>
            <person name="Deng X."/>
            <person name="Ma D."/>
            <person name="Wang S."/>
            <person name="Liang W."/>
            <person name="Fang L."/>
            <person name="Cai C."/>
            <person name="Zhu X."/>
            <person name="Zhou B."/>
            <person name="Zhang Y."/>
            <person name="Chen Z."/>
            <person name="Xu S."/>
            <person name="Zhu R."/>
            <person name="Wang S."/>
            <person name="Zhang T."/>
            <person name="Zhao G."/>
        </authorList>
    </citation>
    <scope>NUCLEOTIDE SEQUENCE [LARGE SCALE GENOMIC DNA]</scope>
    <source>
        <strain evidence="3">cv. Xinhai21</strain>
        <tissue evidence="2">Leaf</tissue>
    </source>
</reference>
<sequence>MPSPKEGGLYFTRREGKTNNANWGSGRSGTRSSEPKGKGFSSVATNCPRLTINRHYDLLRTLHMCIHIQVKRMSQQCEERMRA</sequence>
<accession>A0A2P5W3L5</accession>
<gene>
    <name evidence="2" type="ORF">GOBAR_AA35010</name>
</gene>
<evidence type="ECO:0000313" key="3">
    <source>
        <dbReference type="Proteomes" id="UP000239757"/>
    </source>
</evidence>
<organism evidence="2 3">
    <name type="scientific">Gossypium barbadense</name>
    <name type="common">Sea Island cotton</name>
    <name type="synonym">Hibiscus barbadensis</name>
    <dbReference type="NCBI Taxonomy" id="3634"/>
    <lineage>
        <taxon>Eukaryota</taxon>
        <taxon>Viridiplantae</taxon>
        <taxon>Streptophyta</taxon>
        <taxon>Embryophyta</taxon>
        <taxon>Tracheophyta</taxon>
        <taxon>Spermatophyta</taxon>
        <taxon>Magnoliopsida</taxon>
        <taxon>eudicotyledons</taxon>
        <taxon>Gunneridae</taxon>
        <taxon>Pentapetalae</taxon>
        <taxon>rosids</taxon>
        <taxon>malvids</taxon>
        <taxon>Malvales</taxon>
        <taxon>Malvaceae</taxon>
        <taxon>Malvoideae</taxon>
        <taxon>Gossypium</taxon>
    </lineage>
</organism>
<proteinExistence type="predicted"/>